<organism evidence="1">
    <name type="scientific">Cacopsylla melanoneura</name>
    <dbReference type="NCBI Taxonomy" id="428564"/>
    <lineage>
        <taxon>Eukaryota</taxon>
        <taxon>Metazoa</taxon>
        <taxon>Ecdysozoa</taxon>
        <taxon>Arthropoda</taxon>
        <taxon>Hexapoda</taxon>
        <taxon>Insecta</taxon>
        <taxon>Pterygota</taxon>
        <taxon>Neoptera</taxon>
        <taxon>Paraneoptera</taxon>
        <taxon>Hemiptera</taxon>
        <taxon>Sternorrhyncha</taxon>
        <taxon>Psylloidea</taxon>
        <taxon>Psyllidae</taxon>
        <taxon>Psyllinae</taxon>
        <taxon>Cacopsylla</taxon>
    </lineage>
</organism>
<proteinExistence type="predicted"/>
<name>A0A8D8M3B8_9HEMI</name>
<evidence type="ECO:0000313" key="1">
    <source>
        <dbReference type="EMBL" id="CAG6619841.1"/>
    </source>
</evidence>
<protein>
    <submittedName>
        <fullName evidence="1">Uncharacterized protein</fullName>
    </submittedName>
</protein>
<dbReference type="AlphaFoldDB" id="A0A8D8M3B8"/>
<sequence length="101" mass="11804">MRANCKCDVIVLTELPNGAVKWGTCDVLLMVDWCMKWCTCDVILVGHDSMLTFIYTVRLRLKKPIIIPAVRTSYFNMWSDLETQRINYKLVGTYYYALLEK</sequence>
<reference evidence="1" key="1">
    <citation type="submission" date="2021-05" db="EMBL/GenBank/DDBJ databases">
        <authorList>
            <person name="Alioto T."/>
            <person name="Alioto T."/>
            <person name="Gomez Garrido J."/>
        </authorList>
    </citation>
    <scope>NUCLEOTIDE SEQUENCE</scope>
</reference>
<accession>A0A8D8M3B8</accession>
<dbReference type="EMBL" id="HBUF01046388">
    <property type="protein sequence ID" value="CAG6619841.1"/>
    <property type="molecule type" value="Transcribed_RNA"/>
</dbReference>